<reference evidence="10" key="1">
    <citation type="journal article" date="2015" name="Genome Announc.">
        <title>Draft Genome Sequence of an Anaerobic Ammonium-Oxidizing Bacterium, "Candidatus Brocadia sinica".</title>
        <authorList>
            <person name="Oshiki M."/>
            <person name="Shinyako-Hata K."/>
            <person name="Satoh H."/>
            <person name="Okabe S."/>
        </authorList>
    </citation>
    <scope>NUCLEOTIDE SEQUENCE [LARGE SCALE GENOMIC DNA]</scope>
    <source>
        <strain evidence="10">JPN1</strain>
    </source>
</reference>
<evidence type="ECO:0000256" key="4">
    <source>
        <dbReference type="ARBA" id="ARBA00022927"/>
    </source>
</evidence>
<evidence type="ECO:0000256" key="3">
    <source>
        <dbReference type="ARBA" id="ARBA00022692"/>
    </source>
</evidence>
<evidence type="ECO:0000256" key="2">
    <source>
        <dbReference type="ARBA" id="ARBA00022448"/>
    </source>
</evidence>
<protein>
    <submittedName>
        <fullName evidence="9">Sec-independent protein secretion pathway components</fullName>
    </submittedName>
</protein>
<dbReference type="PANTHER" id="PTHR42982:SF1">
    <property type="entry name" value="SEC-INDEPENDENT PROTEIN TRANSLOCASE PROTEIN TATA"/>
    <property type="match status" value="1"/>
</dbReference>
<evidence type="ECO:0000256" key="6">
    <source>
        <dbReference type="ARBA" id="ARBA00023010"/>
    </source>
</evidence>
<dbReference type="PANTHER" id="PTHR42982">
    <property type="entry name" value="SEC-INDEPENDENT PROTEIN TRANSLOCASE PROTEIN TATA"/>
    <property type="match status" value="1"/>
</dbReference>
<keyword evidence="5 8" id="KW-1133">Transmembrane helix</keyword>
<feature type="transmembrane region" description="Helical" evidence="8">
    <location>
        <begin position="6"/>
        <end position="22"/>
    </location>
</feature>
<keyword evidence="7 8" id="KW-0472">Membrane</keyword>
<organism evidence="9 10">
    <name type="scientific">Candidatus Brocadia sinica JPN1</name>
    <dbReference type="NCBI Taxonomy" id="1197129"/>
    <lineage>
        <taxon>Bacteria</taxon>
        <taxon>Pseudomonadati</taxon>
        <taxon>Planctomycetota</taxon>
        <taxon>Candidatus Brocadiia</taxon>
        <taxon>Candidatus Brocadiales</taxon>
        <taxon>Candidatus Brocadiaceae</taxon>
        <taxon>Candidatus Brocadia</taxon>
    </lineage>
</organism>
<keyword evidence="2" id="KW-0813">Transport</keyword>
<comment type="subcellular location">
    <subcellularLocation>
        <location evidence="1">Membrane</location>
        <topology evidence="1">Single-pass membrane protein</topology>
    </subcellularLocation>
</comment>
<evidence type="ECO:0000256" key="7">
    <source>
        <dbReference type="ARBA" id="ARBA00023136"/>
    </source>
</evidence>
<dbReference type="Proteomes" id="UP000032309">
    <property type="component" value="Unassembled WGS sequence"/>
</dbReference>
<evidence type="ECO:0000313" key="9">
    <source>
        <dbReference type="EMBL" id="GAN34802.1"/>
    </source>
</evidence>
<evidence type="ECO:0000256" key="5">
    <source>
        <dbReference type="ARBA" id="ARBA00022989"/>
    </source>
</evidence>
<evidence type="ECO:0000313" key="10">
    <source>
        <dbReference type="Proteomes" id="UP000032309"/>
    </source>
</evidence>
<comment type="caution">
    <text evidence="9">The sequence shown here is derived from an EMBL/GenBank/DDBJ whole genome shotgun (WGS) entry which is preliminary data.</text>
</comment>
<dbReference type="Pfam" id="PF02416">
    <property type="entry name" value="TatA_B_E"/>
    <property type="match status" value="1"/>
</dbReference>
<keyword evidence="4" id="KW-0653">Protein transport</keyword>
<name>A0ABQ0K141_9BACT</name>
<keyword evidence="3 8" id="KW-0812">Transmembrane</keyword>
<dbReference type="EMBL" id="BAFN01000001">
    <property type="protein sequence ID" value="GAN34802.1"/>
    <property type="molecule type" value="Genomic_DNA"/>
</dbReference>
<accession>A0ABQ0K141</accession>
<dbReference type="InterPro" id="IPR003369">
    <property type="entry name" value="TatA/B/E"/>
</dbReference>
<dbReference type="Gene3D" id="1.20.5.3310">
    <property type="match status" value="1"/>
</dbReference>
<proteinExistence type="predicted"/>
<keyword evidence="6" id="KW-0811">Translocation</keyword>
<keyword evidence="10" id="KW-1185">Reference proteome</keyword>
<sequence length="69" mass="7844">MISMPGGWEWIIIGIIVFIIFGKKLPNTMKIMGKTFANFRHGLKGVEEEVKDVKQIKNDIDIITKLKIG</sequence>
<gene>
    <name evidence="9" type="ORF">BROSI_A3345</name>
</gene>
<evidence type="ECO:0000256" key="8">
    <source>
        <dbReference type="SAM" id="Phobius"/>
    </source>
</evidence>
<evidence type="ECO:0000256" key="1">
    <source>
        <dbReference type="ARBA" id="ARBA00004167"/>
    </source>
</evidence>
<dbReference type="RefSeq" id="WP_082059258.1">
    <property type="nucleotide sequence ID" value="NZ_BAFN01000001.1"/>
</dbReference>